<dbReference type="Proteomes" id="UP000094801">
    <property type="component" value="Unassembled WGS sequence"/>
</dbReference>
<dbReference type="AlphaFoldDB" id="A0A1E4T483"/>
<reference evidence="4" key="1">
    <citation type="submission" date="2016-04" db="EMBL/GenBank/DDBJ databases">
        <title>Comparative genomics of biotechnologically important yeasts.</title>
        <authorList>
            <consortium name="DOE Joint Genome Institute"/>
            <person name="Riley R."/>
            <person name="Haridas S."/>
            <person name="Wolfe K.H."/>
            <person name="Lopes M.R."/>
            <person name="Hittinger C.T."/>
            <person name="Goker M."/>
            <person name="Salamov A."/>
            <person name="Wisecaver J."/>
            <person name="Long T.M."/>
            <person name="Aerts A.L."/>
            <person name="Barry K."/>
            <person name="Choi C."/>
            <person name="Clum A."/>
            <person name="Coughlan A.Y."/>
            <person name="Deshpande S."/>
            <person name="Douglass A.P."/>
            <person name="Hanson S.J."/>
            <person name="Klenk H.-P."/>
            <person name="Labutti K."/>
            <person name="Lapidus A."/>
            <person name="Lindquist E."/>
            <person name="Lipzen A."/>
            <person name="Meier-Kolthoff J.P."/>
            <person name="Ohm R.A."/>
            <person name="Otillar R.P."/>
            <person name="Pangilinan J."/>
            <person name="Peng Y."/>
            <person name="Rokas A."/>
            <person name="Rosa C.A."/>
            <person name="Scheuner C."/>
            <person name="Sibirny A.A."/>
            <person name="Slot J.C."/>
            <person name="Stielow J.B."/>
            <person name="Sun H."/>
            <person name="Kurtzman C.P."/>
            <person name="Blackwell M."/>
            <person name="Grigoriev I.V."/>
            <person name="Jeffries T.W."/>
        </authorList>
    </citation>
    <scope>NUCLEOTIDE SEQUENCE [LARGE SCALE GENOMIC DNA]</scope>
    <source>
        <strain evidence="4">NRRL YB-2248</strain>
    </source>
</reference>
<sequence length="827" mass="94692">MSTFFRDANLFKPKSKASIFSSLNQSSNFFKIQKGVVEKQVDLPKEVETKENLSTISEDNNESNSTINADVNNQQDSPITVANSSSDFHIANKNIQKLKNNEEEDDDLEITNVRILQLDSEVIKDSRGDETPTPAPRSRAPTFNLEKDKLSNNNTDQVSMQYLLNALSHLNKIKDELEMKLKSSEGQLNEYKAKLNSNTEIATSLKKKLKVILSTVNDSNNEVKYWKNKVTTITDNSNKILEETKSIKASVVSLERQVQKYKSTLESLKSKLSSSNSLISKREMELISLDARLDDMSGRLSEEKIKNSQLDKLLDESRKLYGGEMKLEAAKNAKLVEEILNFNKELKNQLAEQFKQLLDSNSSIGSISNSNFDKLFNTISTEIDKLTSTFNDNQSKLDLLSSKTDESSHTLKEVITSLIQNVTIETSNQGQIIDTLNSNLLKLVGKIDTNANDDEYKNILAGIDKLQSSMESTKQIEEKFKFQLDALTLQHEEQSLNFANLKEQHTLLNDQYQQQKQLIEELETQNSNYVAKVAELHLEIDCLKEENSKQLVHAEEMKKTHFNEQKNTNRLFESKLRTQDEILKMATAETEKLKGLNLKNEDQNQKLIQELNQLSIKYDNLNAQYIDETSLNSKLEKDILVKESQLAELKSQFESNNQFVSEEKSQLSVTVDKLEKQNRSYLEMIKKLKLEKQEKIETINKLKRQNEMMNQSQLSKSNLPSPEKLLVKGTDQVKSASKNKRKKNENRRKLISLQSEEDISFSSYQSTEGSNKKLQIDKSLQKGPDLSDDPLFQVPETSQELEEKEQVLERKKSRSIIKTYKRRKFVA</sequence>
<gene>
    <name evidence="3" type="ORF">CANARDRAFT_7014</name>
</gene>
<organism evidence="3 4">
    <name type="scientific">[Candida] arabinofermentans NRRL YB-2248</name>
    <dbReference type="NCBI Taxonomy" id="983967"/>
    <lineage>
        <taxon>Eukaryota</taxon>
        <taxon>Fungi</taxon>
        <taxon>Dikarya</taxon>
        <taxon>Ascomycota</taxon>
        <taxon>Saccharomycotina</taxon>
        <taxon>Pichiomycetes</taxon>
        <taxon>Pichiales</taxon>
        <taxon>Pichiaceae</taxon>
        <taxon>Ogataea</taxon>
        <taxon>Ogataea/Candida clade</taxon>
    </lineage>
</organism>
<keyword evidence="1" id="KW-0175">Coiled coil</keyword>
<evidence type="ECO:0000256" key="1">
    <source>
        <dbReference type="SAM" id="Coils"/>
    </source>
</evidence>
<evidence type="ECO:0000313" key="3">
    <source>
        <dbReference type="EMBL" id="ODV86545.1"/>
    </source>
</evidence>
<name>A0A1E4T483_9ASCO</name>
<feature type="compositionally biased region" description="Polar residues" evidence="2">
    <location>
        <begin position="52"/>
        <end position="73"/>
    </location>
</feature>
<feature type="region of interest" description="Disordered" evidence="2">
    <location>
        <begin position="51"/>
        <end position="73"/>
    </location>
</feature>
<feature type="region of interest" description="Disordered" evidence="2">
    <location>
        <begin position="702"/>
        <end position="751"/>
    </location>
</feature>
<proteinExistence type="predicted"/>
<evidence type="ECO:0000313" key="4">
    <source>
        <dbReference type="Proteomes" id="UP000094801"/>
    </source>
</evidence>
<evidence type="ECO:0000256" key="2">
    <source>
        <dbReference type="SAM" id="MobiDB-lite"/>
    </source>
</evidence>
<dbReference type="OrthoDB" id="3991775at2759"/>
<accession>A0A1E4T483</accession>
<dbReference type="EMBL" id="KV453850">
    <property type="protein sequence ID" value="ODV86545.1"/>
    <property type="molecule type" value="Genomic_DNA"/>
</dbReference>
<feature type="compositionally biased region" description="Polar residues" evidence="2">
    <location>
        <begin position="707"/>
        <end position="720"/>
    </location>
</feature>
<feature type="region of interest" description="Disordered" evidence="2">
    <location>
        <begin position="778"/>
        <end position="813"/>
    </location>
</feature>
<feature type="compositionally biased region" description="Basic residues" evidence="2">
    <location>
        <begin position="737"/>
        <end position="750"/>
    </location>
</feature>
<keyword evidence="4" id="KW-1185">Reference proteome</keyword>
<feature type="coiled-coil region" evidence="1">
    <location>
        <begin position="167"/>
        <end position="194"/>
    </location>
</feature>
<protein>
    <submittedName>
        <fullName evidence="3">Uncharacterized protein</fullName>
    </submittedName>
</protein>
<dbReference type="STRING" id="983967.A0A1E4T483"/>
<feature type="coiled-coil region" evidence="1">
    <location>
        <begin position="484"/>
        <end position="546"/>
    </location>
</feature>
<dbReference type="Gene3D" id="1.20.5.340">
    <property type="match status" value="1"/>
</dbReference>